<feature type="non-terminal residue" evidence="1">
    <location>
        <position position="129"/>
    </location>
</feature>
<gene>
    <name evidence="1" type="ORF">SPARVUS_LOCUS14650113</name>
</gene>
<reference evidence="1" key="1">
    <citation type="submission" date="2023-05" db="EMBL/GenBank/DDBJ databases">
        <authorList>
            <person name="Stuckert A."/>
        </authorList>
    </citation>
    <scope>NUCLEOTIDE SEQUENCE</scope>
</reference>
<proteinExistence type="predicted"/>
<protein>
    <submittedName>
        <fullName evidence="1">Uncharacterized protein</fullName>
    </submittedName>
</protein>
<keyword evidence="2" id="KW-1185">Reference proteome</keyword>
<evidence type="ECO:0000313" key="1">
    <source>
        <dbReference type="EMBL" id="CAI9612122.1"/>
    </source>
</evidence>
<dbReference type="Proteomes" id="UP001162483">
    <property type="component" value="Unassembled WGS sequence"/>
</dbReference>
<dbReference type="InterPro" id="IPR021109">
    <property type="entry name" value="Peptidase_aspartic_dom_sf"/>
</dbReference>
<name>A0ABN9GTH0_9NEOB</name>
<dbReference type="CDD" id="cd00303">
    <property type="entry name" value="retropepsin_like"/>
    <property type="match status" value="1"/>
</dbReference>
<dbReference type="EMBL" id="CATNWA010019234">
    <property type="protein sequence ID" value="CAI9612122.1"/>
    <property type="molecule type" value="Genomic_DNA"/>
</dbReference>
<evidence type="ECO:0000313" key="2">
    <source>
        <dbReference type="Proteomes" id="UP001162483"/>
    </source>
</evidence>
<accession>A0ABN9GTH0</accession>
<organism evidence="1 2">
    <name type="scientific">Staurois parvus</name>
    <dbReference type="NCBI Taxonomy" id="386267"/>
    <lineage>
        <taxon>Eukaryota</taxon>
        <taxon>Metazoa</taxon>
        <taxon>Chordata</taxon>
        <taxon>Craniata</taxon>
        <taxon>Vertebrata</taxon>
        <taxon>Euteleostomi</taxon>
        <taxon>Amphibia</taxon>
        <taxon>Batrachia</taxon>
        <taxon>Anura</taxon>
        <taxon>Neobatrachia</taxon>
        <taxon>Ranoidea</taxon>
        <taxon>Ranidae</taxon>
        <taxon>Staurois</taxon>
    </lineage>
</organism>
<sequence>SCRGQILGGVSSSPVSRKDKPLITVVLSWAEGSVTAQALVDSGAGGLFMDSSFAAQYSIPLQARVTPLVLEAIDGRPLQPPQVTHETLPIEVAIGAVHRELACFQVIASPHYSVVLGYPWLQKHNPTFD</sequence>
<dbReference type="Gene3D" id="2.40.70.10">
    <property type="entry name" value="Acid Proteases"/>
    <property type="match status" value="1"/>
</dbReference>
<dbReference type="SUPFAM" id="SSF50630">
    <property type="entry name" value="Acid proteases"/>
    <property type="match status" value="1"/>
</dbReference>
<feature type="non-terminal residue" evidence="1">
    <location>
        <position position="1"/>
    </location>
</feature>
<comment type="caution">
    <text evidence="1">The sequence shown here is derived from an EMBL/GenBank/DDBJ whole genome shotgun (WGS) entry which is preliminary data.</text>
</comment>